<accession>A0A0E9SAK6</accession>
<organism evidence="1">
    <name type="scientific">Anguilla anguilla</name>
    <name type="common">European freshwater eel</name>
    <name type="synonym">Muraena anguilla</name>
    <dbReference type="NCBI Taxonomy" id="7936"/>
    <lineage>
        <taxon>Eukaryota</taxon>
        <taxon>Metazoa</taxon>
        <taxon>Chordata</taxon>
        <taxon>Craniata</taxon>
        <taxon>Vertebrata</taxon>
        <taxon>Euteleostomi</taxon>
        <taxon>Actinopterygii</taxon>
        <taxon>Neopterygii</taxon>
        <taxon>Teleostei</taxon>
        <taxon>Anguilliformes</taxon>
        <taxon>Anguillidae</taxon>
        <taxon>Anguilla</taxon>
    </lineage>
</organism>
<protein>
    <submittedName>
        <fullName evidence="1">Uncharacterized protein</fullName>
    </submittedName>
</protein>
<sequence length="45" mass="5053">MFSAMATFTEQEKKNPILPSLSLHSISASEVGRSNLAETVWQRRC</sequence>
<proteinExistence type="predicted"/>
<name>A0A0E9SAK6_ANGAN</name>
<dbReference type="AlphaFoldDB" id="A0A0E9SAK6"/>
<reference evidence="1" key="1">
    <citation type="submission" date="2014-11" db="EMBL/GenBank/DDBJ databases">
        <authorList>
            <person name="Amaro Gonzalez C."/>
        </authorList>
    </citation>
    <scope>NUCLEOTIDE SEQUENCE</scope>
</reference>
<reference evidence="1" key="2">
    <citation type="journal article" date="2015" name="Fish Shellfish Immunol.">
        <title>Early steps in the European eel (Anguilla anguilla)-Vibrio vulnificus interaction in the gills: Role of the RtxA13 toxin.</title>
        <authorList>
            <person name="Callol A."/>
            <person name="Pajuelo D."/>
            <person name="Ebbesson L."/>
            <person name="Teles M."/>
            <person name="MacKenzie S."/>
            <person name="Amaro C."/>
        </authorList>
    </citation>
    <scope>NUCLEOTIDE SEQUENCE</scope>
</reference>
<evidence type="ECO:0000313" key="1">
    <source>
        <dbReference type="EMBL" id="JAH38237.1"/>
    </source>
</evidence>
<dbReference type="EMBL" id="GBXM01070340">
    <property type="protein sequence ID" value="JAH38237.1"/>
    <property type="molecule type" value="Transcribed_RNA"/>
</dbReference>